<dbReference type="GO" id="GO:0006086">
    <property type="term" value="P:pyruvate decarboxylation to acetyl-CoA"/>
    <property type="evidence" value="ECO:0007669"/>
    <property type="project" value="TreeGrafter"/>
</dbReference>
<name>A0A0N0U7X4_THEAQ</name>
<dbReference type="SUPFAM" id="SSF52777">
    <property type="entry name" value="CoA-dependent acyltransferases"/>
    <property type="match status" value="1"/>
</dbReference>
<dbReference type="FunFam" id="3.30.559.10:FF:000004">
    <property type="entry name" value="Acetyltransferase component of pyruvate dehydrogenase complex"/>
    <property type="match status" value="1"/>
</dbReference>
<dbReference type="Pfam" id="PF00198">
    <property type="entry name" value="2-oxoacid_dh"/>
    <property type="match status" value="1"/>
</dbReference>
<evidence type="ECO:0000256" key="9">
    <source>
        <dbReference type="RuleBase" id="RU003423"/>
    </source>
</evidence>
<keyword evidence="12" id="KW-0670">Pyruvate</keyword>
<dbReference type="Pfam" id="PF02817">
    <property type="entry name" value="E3_binding"/>
    <property type="match status" value="1"/>
</dbReference>
<dbReference type="InterPro" id="IPR004167">
    <property type="entry name" value="PSBD"/>
</dbReference>
<evidence type="ECO:0000313" key="13">
    <source>
        <dbReference type="Proteomes" id="UP000037685"/>
    </source>
</evidence>
<gene>
    <name evidence="12" type="primary">aceF</name>
    <name evidence="12" type="ORF">BVI061214_00522</name>
</gene>
<dbReference type="SUPFAM" id="SSF51230">
    <property type="entry name" value="Single hybrid motif"/>
    <property type="match status" value="1"/>
</dbReference>
<dbReference type="Gene3D" id="4.10.320.10">
    <property type="entry name" value="E3-binding domain"/>
    <property type="match status" value="1"/>
</dbReference>
<evidence type="ECO:0000256" key="5">
    <source>
        <dbReference type="ARBA" id="ARBA00022823"/>
    </source>
</evidence>
<dbReference type="InterPro" id="IPR023213">
    <property type="entry name" value="CAT-like_dom_sf"/>
</dbReference>
<dbReference type="InterPro" id="IPR003016">
    <property type="entry name" value="2-oxoA_DH_lipoyl-BS"/>
</dbReference>
<dbReference type="Gene3D" id="3.30.559.10">
    <property type="entry name" value="Chloramphenicol acetyltransferase-like domain"/>
    <property type="match status" value="1"/>
</dbReference>
<dbReference type="GO" id="GO:0005737">
    <property type="term" value="C:cytoplasm"/>
    <property type="evidence" value="ECO:0007669"/>
    <property type="project" value="TreeGrafter"/>
</dbReference>
<dbReference type="Proteomes" id="UP000037685">
    <property type="component" value="Unassembled WGS sequence"/>
</dbReference>
<keyword evidence="5 9" id="KW-0450">Lipoyl</keyword>
<dbReference type="InterPro" id="IPR036625">
    <property type="entry name" value="E3-bd_dom_sf"/>
</dbReference>
<proteinExistence type="inferred from homology"/>
<dbReference type="PROSITE" id="PS00189">
    <property type="entry name" value="LIPOYL"/>
    <property type="match status" value="1"/>
</dbReference>
<dbReference type="SUPFAM" id="SSF47005">
    <property type="entry name" value="Peripheral subunit-binding domain of 2-oxo acid dehydrogenase complex"/>
    <property type="match status" value="1"/>
</dbReference>
<reference evidence="12 13" key="1">
    <citation type="submission" date="2015-07" db="EMBL/GenBank/DDBJ databases">
        <authorList>
            <person name="Noorani M."/>
        </authorList>
    </citation>
    <scope>NUCLEOTIDE SEQUENCE [LARGE SCALE GENOMIC DNA]</scope>
    <source>
        <strain evidence="13">ATCC 25104 / DSM 625 / JCM 10724 / NBRC 103206 / NCIMB 11243 / YT-1</strain>
    </source>
</reference>
<evidence type="ECO:0000256" key="1">
    <source>
        <dbReference type="ARBA" id="ARBA00001938"/>
    </source>
</evidence>
<evidence type="ECO:0000256" key="2">
    <source>
        <dbReference type="ARBA" id="ARBA00007317"/>
    </source>
</evidence>
<feature type="domain" description="Lipoyl-binding" evidence="10">
    <location>
        <begin position="1"/>
        <end position="75"/>
    </location>
</feature>
<sequence length="443" mass="48059">MELRIPELGDNVAVATVVGVLVREGDRVAPGQPLLELETDKAVMEVPAEVGGVVKRVLVQVGEEVRPGQPFLELAEEEALEVSQVAQRAPEAKYPTAAFAAVGAPEKPFLSPDLSTPYGETKAQALRPEPAPELALPRAPQAPSEGRLVPAAPSVRRLARELGVDIREVRGTGLAGRITEEDVRRAAGLAPAALEAPPPTPRLPDFSRWGPVRHEPMSGVRKATMRAMAQAWAQVPMVTHFDEADITELEALRKGYARKAEEKGFRLTLTAFLLKALALTLKAFPKFNASIDPEKQEVIYKDYVHIGVAVDTPHGLLVPVIRDVDKKGILALAQELQEVSERARARKLSPEEMQGGTFSLSNLGGIGGTGFTPIVNWPEVAILGVSRSQMKPVWDPEKEAFLPRLYMPYSLTYDHRLIDGAEAARFCRHLAGLLEDPVGLALA</sequence>
<dbReference type="InterPro" id="IPR000089">
    <property type="entry name" value="Biotin_lipoyl"/>
</dbReference>
<dbReference type="EC" id="2.3.1.-" evidence="9"/>
<accession>A0A0N0U7X4</accession>
<dbReference type="PATRIC" id="fig|271.14.peg.612"/>
<comment type="subunit">
    <text evidence="3">Forms a 24-polypeptide structural core with octahedral symmetry.</text>
</comment>
<dbReference type="PROSITE" id="PS51826">
    <property type="entry name" value="PSBD"/>
    <property type="match status" value="1"/>
</dbReference>
<comment type="caution">
    <text evidence="12">The sequence shown here is derived from an EMBL/GenBank/DDBJ whole genome shotgun (WGS) entry which is preliminary data.</text>
</comment>
<dbReference type="CDD" id="cd06849">
    <property type="entry name" value="lipoyl_domain"/>
    <property type="match status" value="1"/>
</dbReference>
<comment type="catalytic activity">
    <reaction evidence="8">
        <text>N(6)-[(R)-dihydrolipoyl]-L-lysyl-[protein] + acetyl-CoA = N(6)-[(R)-S(8)-acetyldihydrolipoyl]-L-lysyl-[protein] + CoA</text>
        <dbReference type="Rhea" id="RHEA:17017"/>
        <dbReference type="Rhea" id="RHEA-COMP:10475"/>
        <dbReference type="Rhea" id="RHEA-COMP:10478"/>
        <dbReference type="ChEBI" id="CHEBI:57287"/>
        <dbReference type="ChEBI" id="CHEBI:57288"/>
        <dbReference type="ChEBI" id="CHEBI:83100"/>
        <dbReference type="ChEBI" id="CHEBI:83111"/>
        <dbReference type="EC" id="2.3.1.12"/>
    </reaction>
</comment>
<dbReference type="EMBL" id="LHCI01000106">
    <property type="protein sequence ID" value="KOX89364.1"/>
    <property type="molecule type" value="Genomic_DNA"/>
</dbReference>
<dbReference type="GO" id="GO:0004742">
    <property type="term" value="F:dihydrolipoyllysine-residue acetyltransferase activity"/>
    <property type="evidence" value="ECO:0007669"/>
    <property type="project" value="UniProtKB-EC"/>
</dbReference>
<dbReference type="Pfam" id="PF00364">
    <property type="entry name" value="Biotin_lipoyl"/>
    <property type="match status" value="1"/>
</dbReference>
<protein>
    <recommendedName>
        <fullName evidence="9">Dihydrolipoamide acetyltransferase component of pyruvate dehydrogenase complex</fullName>
        <ecNumber evidence="9">2.3.1.-</ecNumber>
    </recommendedName>
</protein>
<evidence type="ECO:0000256" key="3">
    <source>
        <dbReference type="ARBA" id="ARBA00011484"/>
    </source>
</evidence>
<keyword evidence="4 9" id="KW-0808">Transferase</keyword>
<evidence type="ECO:0000259" key="10">
    <source>
        <dbReference type="PROSITE" id="PS50968"/>
    </source>
</evidence>
<evidence type="ECO:0000313" key="12">
    <source>
        <dbReference type="EMBL" id="KOX89364.1"/>
    </source>
</evidence>
<dbReference type="RefSeq" id="WP_053767215.1">
    <property type="nucleotide sequence ID" value="NZ_LHCI01000106.1"/>
</dbReference>
<comment type="function">
    <text evidence="7">The pyruvate dehydrogenase complex catalyzes the overall conversion of pyruvate to acetyl-CoA and CO(2). It contains multiple copies of three enzymatic components: pyruvate dehydrogenase (E1), dihydrolipoamide acetyltransferase (E2) and lipoamide dehydrogenase (E3).</text>
</comment>
<dbReference type="PANTHER" id="PTHR43178:SF2">
    <property type="entry name" value="DIHYDROLIPOYLLYSINE-RESIDUE ACETYLTRANSFERASE COMPONENT OF PYRUVATE DEHYDROGENASE COMPLEX"/>
    <property type="match status" value="1"/>
</dbReference>
<evidence type="ECO:0000256" key="4">
    <source>
        <dbReference type="ARBA" id="ARBA00022679"/>
    </source>
</evidence>
<dbReference type="InterPro" id="IPR011053">
    <property type="entry name" value="Single_hybrid_motif"/>
</dbReference>
<evidence type="ECO:0000256" key="8">
    <source>
        <dbReference type="ARBA" id="ARBA00048370"/>
    </source>
</evidence>
<organism evidence="12 13">
    <name type="scientific">Thermus aquaticus</name>
    <dbReference type="NCBI Taxonomy" id="271"/>
    <lineage>
        <taxon>Bacteria</taxon>
        <taxon>Thermotogati</taxon>
        <taxon>Deinococcota</taxon>
        <taxon>Deinococci</taxon>
        <taxon>Thermales</taxon>
        <taxon>Thermaceae</taxon>
        <taxon>Thermus</taxon>
    </lineage>
</organism>
<keyword evidence="6 9" id="KW-0012">Acyltransferase</keyword>
<comment type="cofactor">
    <cofactor evidence="1 9">
        <name>(R)-lipoate</name>
        <dbReference type="ChEBI" id="CHEBI:83088"/>
    </cofactor>
</comment>
<evidence type="ECO:0000259" key="11">
    <source>
        <dbReference type="PROSITE" id="PS51826"/>
    </source>
</evidence>
<dbReference type="PANTHER" id="PTHR43178">
    <property type="entry name" value="DIHYDROLIPOAMIDE ACETYLTRANSFERASE COMPONENT OF PYRUVATE DEHYDROGENASE COMPLEX"/>
    <property type="match status" value="1"/>
</dbReference>
<evidence type="ECO:0000256" key="6">
    <source>
        <dbReference type="ARBA" id="ARBA00023315"/>
    </source>
</evidence>
<dbReference type="Gene3D" id="2.40.50.100">
    <property type="match status" value="1"/>
</dbReference>
<dbReference type="GO" id="GO:0031405">
    <property type="term" value="F:lipoic acid binding"/>
    <property type="evidence" value="ECO:0007669"/>
    <property type="project" value="TreeGrafter"/>
</dbReference>
<comment type="similarity">
    <text evidence="2 9">Belongs to the 2-oxoacid dehydrogenase family.</text>
</comment>
<feature type="domain" description="Peripheral subunit-binding (PSBD)" evidence="11">
    <location>
        <begin position="150"/>
        <end position="187"/>
    </location>
</feature>
<dbReference type="InterPro" id="IPR001078">
    <property type="entry name" value="2-oxoacid_DH_actylTfrase"/>
</dbReference>
<dbReference type="InterPro" id="IPR050743">
    <property type="entry name" value="2-oxoacid_DH_E2_comp"/>
</dbReference>
<evidence type="ECO:0000256" key="7">
    <source>
        <dbReference type="ARBA" id="ARBA00025211"/>
    </source>
</evidence>
<dbReference type="AlphaFoldDB" id="A0A0N0U7X4"/>
<dbReference type="PROSITE" id="PS50968">
    <property type="entry name" value="BIOTINYL_LIPOYL"/>
    <property type="match status" value="1"/>
</dbReference>